<accession>A0A1M7IPF3</accession>
<dbReference type="PANTHER" id="PTHR37953">
    <property type="entry name" value="UPF0127 PROTEIN MJ1496"/>
    <property type="match status" value="1"/>
</dbReference>
<dbReference type="InterPro" id="IPR038695">
    <property type="entry name" value="Saro_0823-like_sf"/>
</dbReference>
<dbReference type="EMBL" id="FRCR01000005">
    <property type="protein sequence ID" value="SHM42539.1"/>
    <property type="molecule type" value="Genomic_DNA"/>
</dbReference>
<dbReference type="STRING" id="447595.SAMN05660826_00983"/>
<dbReference type="Proteomes" id="UP000184375">
    <property type="component" value="Unassembled WGS sequence"/>
</dbReference>
<dbReference type="Gene3D" id="2.60.120.1140">
    <property type="entry name" value="Protein of unknown function DUF192"/>
    <property type="match status" value="1"/>
</dbReference>
<gene>
    <name evidence="1" type="ORF">SAMN05660826_00983</name>
</gene>
<keyword evidence="2" id="KW-1185">Reference proteome</keyword>
<evidence type="ECO:0008006" key="3">
    <source>
        <dbReference type="Google" id="ProtNLM"/>
    </source>
</evidence>
<dbReference type="Pfam" id="PF02643">
    <property type="entry name" value="DUF192"/>
    <property type="match status" value="1"/>
</dbReference>
<evidence type="ECO:0000313" key="1">
    <source>
        <dbReference type="EMBL" id="SHM42539.1"/>
    </source>
</evidence>
<protein>
    <recommendedName>
        <fullName evidence="3">DUF192 domain-containing protein</fullName>
    </recommendedName>
</protein>
<evidence type="ECO:0000313" key="2">
    <source>
        <dbReference type="Proteomes" id="UP000184375"/>
    </source>
</evidence>
<dbReference type="InterPro" id="IPR003795">
    <property type="entry name" value="DUF192"/>
</dbReference>
<dbReference type="PANTHER" id="PTHR37953:SF1">
    <property type="entry name" value="UPF0127 PROTEIN MJ1496"/>
    <property type="match status" value="1"/>
</dbReference>
<sequence length="109" mass="12113">MILAEKVDSVTGIRRFIGLIGRKHLASGDGLLLMPCQGVHTYFMRFYIDAVYLDENGRVVRVVNDMPPYTLGPVLKRARAVLELAAGTCRKTGTEEGDLVEFLQEGDEK</sequence>
<proteinExistence type="predicted"/>
<reference evidence="2" key="1">
    <citation type="submission" date="2016-11" db="EMBL/GenBank/DDBJ databases">
        <authorList>
            <person name="Varghese N."/>
            <person name="Submissions S."/>
        </authorList>
    </citation>
    <scope>NUCLEOTIDE SEQUENCE [LARGE SCALE GENOMIC DNA]</scope>
    <source>
        <strain evidence="2">DSM 18802</strain>
    </source>
</reference>
<organism evidence="1 2">
    <name type="scientific">Caldanaerovirga acetigignens</name>
    <dbReference type="NCBI Taxonomy" id="447595"/>
    <lineage>
        <taxon>Bacteria</taxon>
        <taxon>Bacillati</taxon>
        <taxon>Bacillota</taxon>
        <taxon>Clostridia</taxon>
        <taxon>Thermosediminibacterales</taxon>
        <taxon>Thermosediminibacteraceae</taxon>
        <taxon>Caldanaerovirga</taxon>
    </lineage>
</organism>
<dbReference type="AlphaFoldDB" id="A0A1M7IPF3"/>
<name>A0A1M7IPF3_9FIRM</name>